<dbReference type="InterPro" id="IPR048017">
    <property type="entry name" value="Y4cF-like"/>
</dbReference>
<dbReference type="RefSeq" id="WP_243068941.1">
    <property type="nucleotide sequence ID" value="NZ_JAIVFK010000018.1"/>
</dbReference>
<gene>
    <name evidence="4" type="ORF">K2U94_19400</name>
</gene>
<evidence type="ECO:0000313" key="4">
    <source>
        <dbReference type="EMBL" id="MCI4684909.1"/>
    </source>
</evidence>
<dbReference type="InterPro" id="IPR011670">
    <property type="entry name" value="DUF1612"/>
</dbReference>
<protein>
    <submittedName>
        <fullName evidence="4">DUF1612 and helix-turn-helix domain-containing protein</fullName>
    </submittedName>
</protein>
<sequence length="247" mass="27365">MAKPKNSDEPEGEGAFDDEPFSDRDDPLGPELAALDAALDRTTRALERKPAIDREERDPLVYDLDWDEDERLAQWREAVEFTSGLPPVLAAALTAALWDDIEPLQHAPWLGRLLAAALLRDRGKTRSHLLCVNSGARAVPRLRLKPADPVAKILFWLAAVLAAAEKGQKDHDRWLLARAGRAGKLQGRRGNSHLPQALDLALARPIVTAELLAQELRVSARAGQNLIAELGLRELTGRRRYRAWGIL</sequence>
<keyword evidence="5" id="KW-1185">Reference proteome</keyword>
<dbReference type="Proteomes" id="UP001139104">
    <property type="component" value="Unassembled WGS sequence"/>
</dbReference>
<evidence type="ECO:0000259" key="3">
    <source>
        <dbReference type="Pfam" id="PF11972"/>
    </source>
</evidence>
<proteinExistence type="predicted"/>
<dbReference type="Pfam" id="PF11972">
    <property type="entry name" value="HTH_13"/>
    <property type="match status" value="1"/>
</dbReference>
<dbReference type="NCBIfam" id="NF040876">
    <property type="entry name" value="RHE_PE00001_fam"/>
    <property type="match status" value="1"/>
</dbReference>
<evidence type="ECO:0000256" key="1">
    <source>
        <dbReference type="SAM" id="MobiDB-lite"/>
    </source>
</evidence>
<evidence type="ECO:0000313" key="5">
    <source>
        <dbReference type="Proteomes" id="UP001139104"/>
    </source>
</evidence>
<dbReference type="InterPro" id="IPR021068">
    <property type="entry name" value="HTH_DNA-bd"/>
</dbReference>
<feature type="domain" description="HTH DNA binding" evidence="3">
    <location>
        <begin position="194"/>
        <end position="247"/>
    </location>
</feature>
<evidence type="ECO:0000259" key="2">
    <source>
        <dbReference type="Pfam" id="PF07756"/>
    </source>
</evidence>
<dbReference type="Pfam" id="PF07756">
    <property type="entry name" value="DUF1612"/>
    <property type="match status" value="1"/>
</dbReference>
<accession>A0ABS9ZB19</accession>
<organism evidence="4 5">
    <name type="scientific">Candidatus Rhodoblastus alkanivorans</name>
    <dbReference type="NCBI Taxonomy" id="2954117"/>
    <lineage>
        <taxon>Bacteria</taxon>
        <taxon>Pseudomonadati</taxon>
        <taxon>Pseudomonadota</taxon>
        <taxon>Alphaproteobacteria</taxon>
        <taxon>Hyphomicrobiales</taxon>
        <taxon>Rhodoblastaceae</taxon>
        <taxon>Rhodoblastus</taxon>
    </lineage>
</organism>
<dbReference type="EMBL" id="JAIVFP010000002">
    <property type="protein sequence ID" value="MCI4684909.1"/>
    <property type="molecule type" value="Genomic_DNA"/>
</dbReference>
<feature type="region of interest" description="Disordered" evidence="1">
    <location>
        <begin position="1"/>
        <end position="30"/>
    </location>
</feature>
<feature type="domain" description="DUF1612" evidence="2">
    <location>
        <begin position="60"/>
        <end position="179"/>
    </location>
</feature>
<feature type="compositionally biased region" description="Acidic residues" evidence="1">
    <location>
        <begin position="9"/>
        <end position="20"/>
    </location>
</feature>
<reference evidence="4" key="1">
    <citation type="journal article" date="2022" name="ISME J.">
        <title>Identification of active gaseous-alkane degraders at natural gas seeps.</title>
        <authorList>
            <person name="Farhan Ul Haque M."/>
            <person name="Hernandez M."/>
            <person name="Crombie A.T."/>
            <person name="Murrell J.C."/>
        </authorList>
    </citation>
    <scope>NUCLEOTIDE SEQUENCE</scope>
    <source>
        <strain evidence="4">PC2</strain>
    </source>
</reference>
<comment type="caution">
    <text evidence="4">The sequence shown here is derived from an EMBL/GenBank/DDBJ whole genome shotgun (WGS) entry which is preliminary data.</text>
</comment>
<name>A0ABS9ZB19_9HYPH</name>